<dbReference type="InterPro" id="IPR000073">
    <property type="entry name" value="AB_hydrolase_1"/>
</dbReference>
<keyword evidence="1" id="KW-0472">Membrane</keyword>
<reference evidence="3 4" key="1">
    <citation type="submission" date="2017-06" db="EMBL/GenBank/DDBJ databases">
        <title>Azoarcus.</title>
        <authorList>
            <person name="Woo J.-H."/>
            <person name="Kim H.-S."/>
        </authorList>
    </citation>
    <scope>NUCLEOTIDE SEQUENCE [LARGE SCALE GENOMIC DNA]</scope>
    <source>
        <strain evidence="3 4">TSPY31</strain>
    </source>
</reference>
<protein>
    <submittedName>
        <fullName evidence="3">Alpha/beta hydrolase</fullName>
    </submittedName>
</protein>
<evidence type="ECO:0000313" key="3">
    <source>
        <dbReference type="EMBL" id="AWI75004.1"/>
    </source>
</evidence>
<dbReference type="AlphaFoldDB" id="A0A2U8GNA1"/>
<dbReference type="PANTHER" id="PTHR43798">
    <property type="entry name" value="MONOACYLGLYCEROL LIPASE"/>
    <property type="match status" value="1"/>
</dbReference>
<dbReference type="SUPFAM" id="SSF53474">
    <property type="entry name" value="alpha/beta-Hydrolases"/>
    <property type="match status" value="1"/>
</dbReference>
<dbReference type="Pfam" id="PF12697">
    <property type="entry name" value="Abhydrolase_6"/>
    <property type="match status" value="1"/>
</dbReference>
<keyword evidence="4" id="KW-1185">Reference proteome</keyword>
<dbReference type="Gene3D" id="3.40.50.1820">
    <property type="entry name" value="alpha/beta hydrolase"/>
    <property type="match status" value="1"/>
</dbReference>
<proteinExistence type="predicted"/>
<keyword evidence="1" id="KW-0812">Transmembrane</keyword>
<dbReference type="KEGG" id="acom:CEW83_07000"/>
<feature type="transmembrane region" description="Helical" evidence="1">
    <location>
        <begin position="135"/>
        <end position="154"/>
    </location>
</feature>
<dbReference type="InterPro" id="IPR029058">
    <property type="entry name" value="AB_hydrolase_fold"/>
</dbReference>
<dbReference type="PANTHER" id="PTHR43798:SF33">
    <property type="entry name" value="HYDROLASE, PUTATIVE (AFU_ORTHOLOGUE AFUA_2G14860)-RELATED"/>
    <property type="match status" value="1"/>
</dbReference>
<dbReference type="EMBL" id="CP022187">
    <property type="protein sequence ID" value="AWI75004.1"/>
    <property type="molecule type" value="Genomic_DNA"/>
</dbReference>
<feature type="domain" description="AB hydrolase-1" evidence="2">
    <location>
        <begin position="31"/>
        <end position="284"/>
    </location>
</feature>
<keyword evidence="1" id="KW-1133">Transmembrane helix</keyword>
<dbReference type="RefSeq" id="WP_108948712.1">
    <property type="nucleotide sequence ID" value="NZ_CP022187.1"/>
</dbReference>
<organism evidence="3 4">
    <name type="scientific">Parazoarcus communis</name>
    <dbReference type="NCBI Taxonomy" id="41977"/>
    <lineage>
        <taxon>Bacteria</taxon>
        <taxon>Pseudomonadati</taxon>
        <taxon>Pseudomonadota</taxon>
        <taxon>Betaproteobacteria</taxon>
        <taxon>Rhodocyclales</taxon>
        <taxon>Zoogloeaceae</taxon>
        <taxon>Parazoarcus</taxon>
    </lineage>
</organism>
<dbReference type="GO" id="GO:0016020">
    <property type="term" value="C:membrane"/>
    <property type="evidence" value="ECO:0007669"/>
    <property type="project" value="TreeGrafter"/>
</dbReference>
<name>A0A2U8GNA1_9RHOO</name>
<sequence>MQLQAWYHSCSAGFTLRGEHSLPSGKPVLHFVHGNGYCGRTYEPMLARLTPHFDLFLSDIQGHGDSDHGGRFHGWNRTAALCLEAWRARGTLFGDVPVFAVGHSFGGVITSLMLAKAPDQFSRAVLLDPVLFPPAMIGLMALSDVVGLYSRNTLARRTRQRRHHWPDRQSAFTSLHERGMFKGWKEEALWSYVNHALRNTPEGGVELKCRPAREAEIFSSYPRRLWSSLARITTSTHVLRGDKTYPFAAKGITRWRDSNPVVSEQVMPGGHCFMQEDPARSAEAICAFLSKDAQRQPGG</sequence>
<dbReference type="Proteomes" id="UP000244930">
    <property type="component" value="Chromosome"/>
</dbReference>
<keyword evidence="3" id="KW-0378">Hydrolase</keyword>
<accession>A0A2U8GNA1</accession>
<evidence type="ECO:0000256" key="1">
    <source>
        <dbReference type="SAM" id="Phobius"/>
    </source>
</evidence>
<evidence type="ECO:0000259" key="2">
    <source>
        <dbReference type="Pfam" id="PF12697"/>
    </source>
</evidence>
<dbReference type="InterPro" id="IPR050266">
    <property type="entry name" value="AB_hydrolase_sf"/>
</dbReference>
<feature type="transmembrane region" description="Helical" evidence="1">
    <location>
        <begin position="96"/>
        <end position="115"/>
    </location>
</feature>
<evidence type="ECO:0000313" key="4">
    <source>
        <dbReference type="Proteomes" id="UP000244930"/>
    </source>
</evidence>
<dbReference type="GO" id="GO:0016787">
    <property type="term" value="F:hydrolase activity"/>
    <property type="evidence" value="ECO:0007669"/>
    <property type="project" value="UniProtKB-KW"/>
</dbReference>
<gene>
    <name evidence="3" type="ORF">CEW83_07000</name>
</gene>